<name>A0ACC7SAV4_DOLFA</name>
<dbReference type="Proteomes" id="UP001517388">
    <property type="component" value="Unassembled WGS sequence"/>
</dbReference>
<evidence type="ECO:0000313" key="1">
    <source>
        <dbReference type="EMBL" id="MTJ45354.1"/>
    </source>
</evidence>
<protein>
    <submittedName>
        <fullName evidence="1">Carbon-nitrogen hydrolase family protein</fullName>
    </submittedName>
</protein>
<reference evidence="2" key="1">
    <citation type="journal article" date="2020" name="Toxins">
        <title>Phylogenomic Analysis of Secondary Metabolism in the Toxic Cyanobacterial Genera Anabaena, Dolichospermum and Aphanizomenon.</title>
        <authorList>
            <person name="Oesterholm J."/>
            <person name="Popin R.V."/>
            <person name="Fewer D.P."/>
            <person name="Sivonen K."/>
        </authorList>
    </citation>
    <scope>NUCLEOTIDE SEQUENCE [LARGE SCALE GENOMIC DNA]</scope>
    <source>
        <strain evidence="2">UHCC 0037</strain>
    </source>
</reference>
<sequence>MKLAIYQCSGTFLDPIQNLELLARTASTAASQGADFLILPELFLTGYNLGNEIQKLAQARTGKILQQAAKIAWEKRLNLLFGYAEEDGGFFYNSAALIDNSGNLVGNYRKIHLFGAEEQRLFKQGNQWLIHTISGFKVGVLICYDVEFPEAVRSLALQGAELIAVPTAITPPYMLVPNLLVPTRAFENQLFIAYVNRIGRELDLEYFGLSRVIAPDGKILAAAVGDEEALLITELDREAIFKERYSTYSYLENRQPKLYIS</sequence>
<accession>A0ACC7SAV4</accession>
<dbReference type="EMBL" id="VILF01000005">
    <property type="protein sequence ID" value="MTJ45354.1"/>
    <property type="molecule type" value="Genomic_DNA"/>
</dbReference>
<comment type="caution">
    <text evidence="1">The sequence shown here is derived from an EMBL/GenBank/DDBJ whole genome shotgun (WGS) entry which is preliminary data.</text>
</comment>
<evidence type="ECO:0000313" key="2">
    <source>
        <dbReference type="Proteomes" id="UP001517388"/>
    </source>
</evidence>
<gene>
    <name evidence="1" type="ORF">FJR39_20405</name>
</gene>
<keyword evidence="2" id="KW-1185">Reference proteome</keyword>
<proteinExistence type="predicted"/>
<keyword evidence="1" id="KW-0378">Hydrolase</keyword>
<organism evidence="1 2">
    <name type="scientific">Dolichospermum flos-aquae UHCC 0037</name>
    <dbReference type="NCBI Taxonomy" id="2590026"/>
    <lineage>
        <taxon>Bacteria</taxon>
        <taxon>Bacillati</taxon>
        <taxon>Cyanobacteriota</taxon>
        <taxon>Cyanophyceae</taxon>
        <taxon>Nostocales</taxon>
        <taxon>Aphanizomenonaceae</taxon>
        <taxon>Dolichospermum</taxon>
    </lineage>
</organism>